<keyword evidence="1" id="KW-0472">Membrane</keyword>
<proteinExistence type="predicted"/>
<evidence type="ECO:0000313" key="3">
    <source>
        <dbReference type="EMBL" id="SEH81817.1"/>
    </source>
</evidence>
<feature type="transmembrane region" description="Helical" evidence="1">
    <location>
        <begin position="50"/>
        <end position="68"/>
    </location>
</feature>
<dbReference type="GO" id="GO:0008233">
    <property type="term" value="F:peptidase activity"/>
    <property type="evidence" value="ECO:0007669"/>
    <property type="project" value="UniProtKB-KW"/>
</dbReference>
<keyword evidence="3" id="KW-0378">Hydrolase</keyword>
<organism evidence="3 4">
    <name type="scientific">Ruminococcus flavefaciens</name>
    <dbReference type="NCBI Taxonomy" id="1265"/>
    <lineage>
        <taxon>Bacteria</taxon>
        <taxon>Bacillati</taxon>
        <taxon>Bacillota</taxon>
        <taxon>Clostridia</taxon>
        <taxon>Eubacteriales</taxon>
        <taxon>Oscillospiraceae</taxon>
        <taxon>Ruminococcus</taxon>
    </lineage>
</organism>
<name>A0A1H6L6M0_RUMFL</name>
<feature type="domain" description="NfeD-like C-terminal" evidence="2">
    <location>
        <begin position="83"/>
        <end position="143"/>
    </location>
</feature>
<sequence>MGVLFWACAVVAFVVAEVITVQLVSIWFAAGSMVTMLFSYFYKLNAIEQLGIFIISSSIFLLLSIPFLRNRRKKNDFVATNADLDIGRHATVIEVINSDKGTGRVTLNGVSWSAVPENENEIIPEGTIVVVKQVMGARLLVAPEK</sequence>
<reference evidence="3 4" key="1">
    <citation type="submission" date="2016-10" db="EMBL/GenBank/DDBJ databases">
        <authorList>
            <person name="de Groot N.N."/>
        </authorList>
    </citation>
    <scope>NUCLEOTIDE SEQUENCE [LARGE SCALE GENOMIC DNA]</scope>
    <source>
        <strain evidence="3 4">YAD2003</strain>
    </source>
</reference>
<keyword evidence="3" id="KW-0645">Protease</keyword>
<keyword evidence="1" id="KW-1133">Transmembrane helix</keyword>
<dbReference type="GO" id="GO:0006508">
    <property type="term" value="P:proteolysis"/>
    <property type="evidence" value="ECO:0007669"/>
    <property type="project" value="UniProtKB-KW"/>
</dbReference>
<dbReference type="Gene3D" id="2.40.50.140">
    <property type="entry name" value="Nucleic acid-binding proteins"/>
    <property type="match status" value="1"/>
</dbReference>
<keyword evidence="1" id="KW-0812">Transmembrane</keyword>
<accession>A0A1H6L6M0</accession>
<dbReference type="AlphaFoldDB" id="A0A1H6L6M0"/>
<gene>
    <name evidence="3" type="ORF">SAMN02910265_02871</name>
</gene>
<evidence type="ECO:0000259" key="2">
    <source>
        <dbReference type="Pfam" id="PF01957"/>
    </source>
</evidence>
<dbReference type="EMBL" id="FNWV01000014">
    <property type="protein sequence ID" value="SEH81817.1"/>
    <property type="molecule type" value="Genomic_DNA"/>
</dbReference>
<dbReference type="InterPro" id="IPR012340">
    <property type="entry name" value="NA-bd_OB-fold"/>
</dbReference>
<evidence type="ECO:0000256" key="1">
    <source>
        <dbReference type="SAM" id="Phobius"/>
    </source>
</evidence>
<dbReference type="InterPro" id="IPR002810">
    <property type="entry name" value="NfeD-like_C"/>
</dbReference>
<protein>
    <submittedName>
        <fullName evidence="3">Membrane protein implicated in regulation of membrane protease activity</fullName>
    </submittedName>
</protein>
<evidence type="ECO:0000313" key="4">
    <source>
        <dbReference type="Proteomes" id="UP000183190"/>
    </source>
</evidence>
<dbReference type="RefSeq" id="WP_074718590.1">
    <property type="nucleotide sequence ID" value="NZ_FNWV01000014.1"/>
</dbReference>
<dbReference type="Proteomes" id="UP000183190">
    <property type="component" value="Unassembled WGS sequence"/>
</dbReference>
<dbReference type="OrthoDB" id="5054at2"/>
<dbReference type="Pfam" id="PF01957">
    <property type="entry name" value="NfeD"/>
    <property type="match status" value="1"/>
</dbReference>